<accession>A0A7J7KR21</accession>
<evidence type="ECO:0000313" key="1">
    <source>
        <dbReference type="EMBL" id="KAF6040617.1"/>
    </source>
</evidence>
<dbReference type="Proteomes" id="UP000593567">
    <property type="component" value="Unassembled WGS sequence"/>
</dbReference>
<keyword evidence="2" id="KW-1185">Reference proteome</keyword>
<protein>
    <submittedName>
        <fullName evidence="1">Uncharacterized protein</fullName>
    </submittedName>
</protein>
<comment type="caution">
    <text evidence="1">The sequence shown here is derived from an EMBL/GenBank/DDBJ whole genome shotgun (WGS) entry which is preliminary data.</text>
</comment>
<reference evidence="1" key="1">
    <citation type="submission" date="2020-06" db="EMBL/GenBank/DDBJ databases">
        <title>Draft genome of Bugula neritina, a colonial animal packing powerful symbionts and potential medicines.</title>
        <authorList>
            <person name="Rayko M."/>
        </authorList>
    </citation>
    <scope>NUCLEOTIDE SEQUENCE [LARGE SCALE GENOMIC DNA]</scope>
    <source>
        <strain evidence="1">Kwan_BN1</strain>
    </source>
</reference>
<sequence length="84" mass="9652">MLTRRTLLQDICAQNCTMSTTLQPSYECRREYLLIQYWPTDTFYPASITEPPQALFHELKNRLGASTLMKALGVYPILSEPVIV</sequence>
<organism evidence="1 2">
    <name type="scientific">Bugula neritina</name>
    <name type="common">Brown bryozoan</name>
    <name type="synonym">Sertularia neritina</name>
    <dbReference type="NCBI Taxonomy" id="10212"/>
    <lineage>
        <taxon>Eukaryota</taxon>
        <taxon>Metazoa</taxon>
        <taxon>Spiralia</taxon>
        <taxon>Lophotrochozoa</taxon>
        <taxon>Bryozoa</taxon>
        <taxon>Gymnolaemata</taxon>
        <taxon>Cheilostomatida</taxon>
        <taxon>Flustrina</taxon>
        <taxon>Buguloidea</taxon>
        <taxon>Bugulidae</taxon>
        <taxon>Bugula</taxon>
    </lineage>
</organism>
<evidence type="ECO:0000313" key="2">
    <source>
        <dbReference type="Proteomes" id="UP000593567"/>
    </source>
</evidence>
<gene>
    <name evidence="1" type="ORF">EB796_001030</name>
</gene>
<dbReference type="AlphaFoldDB" id="A0A7J7KR21"/>
<name>A0A7J7KR21_BUGNE</name>
<dbReference type="EMBL" id="VXIV02000119">
    <property type="protein sequence ID" value="KAF6040617.1"/>
    <property type="molecule type" value="Genomic_DNA"/>
</dbReference>
<proteinExistence type="predicted"/>